<sequence length="143" mass="15742">MTATGPGTGAESSPFTQLMDEVMATADRFGHRQHVHLTWLAVRRHGTAAAVDLIGDGIRRTARYAGVPQKYNATVSRAWVELVGHHADRSDTADFDAFTDEHPALLDKKLLTRFYRPSTLASTPARTGWVEPDLAPFPRLTDS</sequence>
<comment type="caution">
    <text evidence="1">The sequence shown here is derived from an EMBL/GenBank/DDBJ whole genome shotgun (WGS) entry which is preliminary data.</text>
</comment>
<dbReference type="RefSeq" id="WP_344626166.1">
    <property type="nucleotide sequence ID" value="NZ_BAAALD010000060.1"/>
</dbReference>
<accession>A0ABN1TWF4</accession>
<dbReference type="Proteomes" id="UP001499987">
    <property type="component" value="Unassembled WGS sequence"/>
</dbReference>
<gene>
    <name evidence="1" type="ORF">GCM10009663_52680</name>
</gene>
<protein>
    <submittedName>
        <fullName evidence="1">Uncharacterized protein</fullName>
    </submittedName>
</protein>
<evidence type="ECO:0000313" key="1">
    <source>
        <dbReference type="EMBL" id="GAA1103752.1"/>
    </source>
</evidence>
<evidence type="ECO:0000313" key="2">
    <source>
        <dbReference type="Proteomes" id="UP001499987"/>
    </source>
</evidence>
<reference evidence="1 2" key="1">
    <citation type="journal article" date="2019" name="Int. J. Syst. Evol. Microbiol.">
        <title>The Global Catalogue of Microorganisms (GCM) 10K type strain sequencing project: providing services to taxonomists for standard genome sequencing and annotation.</title>
        <authorList>
            <consortium name="The Broad Institute Genomics Platform"/>
            <consortium name="The Broad Institute Genome Sequencing Center for Infectious Disease"/>
            <person name="Wu L."/>
            <person name="Ma J."/>
        </authorList>
    </citation>
    <scope>NUCLEOTIDE SEQUENCE [LARGE SCALE GENOMIC DNA]</scope>
    <source>
        <strain evidence="1 2">JCM 13002</strain>
    </source>
</reference>
<proteinExistence type="predicted"/>
<keyword evidence="2" id="KW-1185">Reference proteome</keyword>
<name>A0ABN1TWF4_9ACTN</name>
<dbReference type="EMBL" id="BAAALD010000060">
    <property type="protein sequence ID" value="GAA1103752.1"/>
    <property type="molecule type" value="Genomic_DNA"/>
</dbReference>
<organism evidence="1 2">
    <name type="scientific">Kitasatospora arboriphila</name>
    <dbReference type="NCBI Taxonomy" id="258052"/>
    <lineage>
        <taxon>Bacteria</taxon>
        <taxon>Bacillati</taxon>
        <taxon>Actinomycetota</taxon>
        <taxon>Actinomycetes</taxon>
        <taxon>Kitasatosporales</taxon>
        <taxon>Streptomycetaceae</taxon>
        <taxon>Kitasatospora</taxon>
    </lineage>
</organism>